<evidence type="ECO:0000313" key="7">
    <source>
        <dbReference type="Proteomes" id="UP000665020"/>
    </source>
</evidence>
<dbReference type="NCBIfam" id="NF009726">
    <property type="entry name" value="PRK13253.1"/>
    <property type="match status" value="1"/>
</dbReference>
<comment type="subcellular location">
    <subcellularLocation>
        <location evidence="1 4">Cytoplasm</location>
    </subcellularLocation>
</comment>
<keyword evidence="3 4" id="KW-0597">Phosphoprotein</keyword>
<dbReference type="Proteomes" id="UP000665020">
    <property type="component" value="Chromosome"/>
</dbReference>
<name>A0A8A7KDS9_9FIRM</name>
<feature type="modified residue" description="O-(phosphoribosyl dephospho-coenzyme A)serine" evidence="4 5">
    <location>
        <position position="14"/>
    </location>
</feature>
<evidence type="ECO:0000313" key="6">
    <source>
        <dbReference type="EMBL" id="QTL97768.1"/>
    </source>
</evidence>
<dbReference type="NCBIfam" id="TIGR01608">
    <property type="entry name" value="citD"/>
    <property type="match status" value="1"/>
</dbReference>
<dbReference type="EMBL" id="CP046640">
    <property type="protein sequence ID" value="QTL97768.1"/>
    <property type="molecule type" value="Genomic_DNA"/>
</dbReference>
<dbReference type="InterPro" id="IPR006495">
    <property type="entry name" value="CitD"/>
</dbReference>
<dbReference type="PIRSF" id="PIRSF002736">
    <property type="entry name" value="Citrt_lyas_gamma"/>
    <property type="match status" value="1"/>
</dbReference>
<sequence length="97" mass="10781">MKIKNAGMAGTLESSDINILIENNDQKGIEIDLKSIVQNQFGTQIKKVIQETLENLGITDAIVHANDKGALDCTIKARVLTAVYRAANKTDYKWEEF</sequence>
<evidence type="ECO:0000256" key="4">
    <source>
        <dbReference type="HAMAP-Rule" id="MF_00805"/>
    </source>
</evidence>
<comment type="function">
    <text evidence="4">Covalent carrier of the coenzyme of citrate lyase.</text>
</comment>
<dbReference type="Pfam" id="PF06857">
    <property type="entry name" value="ACP"/>
    <property type="match status" value="1"/>
</dbReference>
<proteinExistence type="inferred from homology"/>
<keyword evidence="2 4" id="KW-0963">Cytoplasm</keyword>
<dbReference type="RefSeq" id="WP_125989536.1">
    <property type="nucleotide sequence ID" value="NZ_CP046640.1"/>
</dbReference>
<dbReference type="HAMAP" id="MF_00805">
    <property type="entry name" value="CitD"/>
    <property type="match status" value="1"/>
</dbReference>
<keyword evidence="7" id="KW-1185">Reference proteome</keyword>
<organism evidence="6 7">
    <name type="scientific">Iocasia fonsfrigidae</name>
    <dbReference type="NCBI Taxonomy" id="2682810"/>
    <lineage>
        <taxon>Bacteria</taxon>
        <taxon>Bacillati</taxon>
        <taxon>Bacillota</taxon>
        <taxon>Clostridia</taxon>
        <taxon>Halanaerobiales</taxon>
        <taxon>Halanaerobiaceae</taxon>
        <taxon>Iocasia</taxon>
    </lineage>
</organism>
<evidence type="ECO:0000256" key="5">
    <source>
        <dbReference type="PIRSR" id="PIRSR002736-50"/>
    </source>
</evidence>
<keyword evidence="6" id="KW-0456">Lyase</keyword>
<comment type="subunit">
    <text evidence="4">Oligomer with a subunit composition of (alpha,beta,gamma)6.</text>
</comment>
<evidence type="ECO:0000256" key="2">
    <source>
        <dbReference type="ARBA" id="ARBA00022490"/>
    </source>
</evidence>
<evidence type="ECO:0000256" key="1">
    <source>
        <dbReference type="ARBA" id="ARBA00004496"/>
    </source>
</evidence>
<dbReference type="GO" id="GO:0005737">
    <property type="term" value="C:cytoplasm"/>
    <property type="evidence" value="ECO:0007669"/>
    <property type="project" value="UniProtKB-SubCell"/>
</dbReference>
<evidence type="ECO:0000256" key="3">
    <source>
        <dbReference type="ARBA" id="ARBA00022553"/>
    </source>
</evidence>
<reference evidence="6" key="1">
    <citation type="submission" date="2019-12" db="EMBL/GenBank/DDBJ databases">
        <authorList>
            <person name="zhang j."/>
            <person name="sun C.M."/>
        </authorList>
    </citation>
    <scope>NUCLEOTIDE SEQUENCE</scope>
    <source>
        <strain evidence="6">NS-1</strain>
    </source>
</reference>
<accession>A0A8A7KDS9</accession>
<comment type="similarity">
    <text evidence="4">Belongs to the CitD family.</text>
</comment>
<dbReference type="InterPro" id="IPR023439">
    <property type="entry name" value="Mal_deCO2ase/Cit_lyase_ACP"/>
</dbReference>
<gene>
    <name evidence="4 6" type="primary">citD</name>
    <name evidence="6" type="ORF">GM661_07090</name>
</gene>
<dbReference type="AlphaFoldDB" id="A0A8A7KDS9"/>
<dbReference type="GO" id="GO:0016829">
    <property type="term" value="F:lyase activity"/>
    <property type="evidence" value="ECO:0007669"/>
    <property type="project" value="UniProtKB-KW"/>
</dbReference>
<dbReference type="KEGG" id="ifn:GM661_07090"/>
<protein>
    <recommendedName>
        <fullName evidence="4">Citrate lyase acyl carrier protein</fullName>
    </recommendedName>
    <alternativeName>
        <fullName evidence="4">Citrate lyase gamma chain</fullName>
    </alternativeName>
</protein>